<organism evidence="14 15">
    <name type="scientific">Coccomyxa subellipsoidea (strain C-169)</name>
    <name type="common">Green microalga</name>
    <dbReference type="NCBI Taxonomy" id="574566"/>
    <lineage>
        <taxon>Eukaryota</taxon>
        <taxon>Viridiplantae</taxon>
        <taxon>Chlorophyta</taxon>
        <taxon>core chlorophytes</taxon>
        <taxon>Trebouxiophyceae</taxon>
        <taxon>Trebouxiophyceae incertae sedis</taxon>
        <taxon>Coccomyxaceae</taxon>
        <taxon>Coccomyxa</taxon>
        <taxon>Coccomyxa subellipsoidea</taxon>
    </lineage>
</organism>
<feature type="binding site" evidence="11">
    <location>
        <position position="448"/>
    </location>
    <ligand>
        <name>Ca(2+)</name>
        <dbReference type="ChEBI" id="CHEBI:29108"/>
    </ligand>
</feature>
<dbReference type="eggNOG" id="KOG2204">
    <property type="taxonomic scope" value="Eukaryota"/>
</dbReference>
<dbReference type="EMBL" id="AGSI01000021">
    <property type="protein sequence ID" value="EIE18933.1"/>
    <property type="molecule type" value="Genomic_DNA"/>
</dbReference>
<evidence type="ECO:0000256" key="4">
    <source>
        <dbReference type="ARBA" id="ARBA00022723"/>
    </source>
</evidence>
<evidence type="ECO:0000313" key="15">
    <source>
        <dbReference type="Proteomes" id="UP000007264"/>
    </source>
</evidence>
<evidence type="ECO:0000313" key="14">
    <source>
        <dbReference type="EMBL" id="EIE18933.1"/>
    </source>
</evidence>
<dbReference type="GO" id="GO:0005783">
    <property type="term" value="C:endoplasmic reticulum"/>
    <property type="evidence" value="ECO:0007669"/>
    <property type="project" value="TreeGrafter"/>
</dbReference>
<evidence type="ECO:0000256" key="5">
    <source>
        <dbReference type="ARBA" id="ARBA00022801"/>
    </source>
</evidence>
<dbReference type="InterPro" id="IPR012341">
    <property type="entry name" value="6hp_glycosidase-like_sf"/>
</dbReference>
<comment type="cofactor">
    <cofactor evidence="1 11">
        <name>Ca(2+)</name>
        <dbReference type="ChEBI" id="CHEBI:29108"/>
    </cofactor>
</comment>
<dbReference type="RefSeq" id="XP_005643477.1">
    <property type="nucleotide sequence ID" value="XM_005643420.1"/>
</dbReference>
<dbReference type="PANTHER" id="PTHR11742">
    <property type="entry name" value="MANNOSYL-OLIGOSACCHARIDE ALPHA-1,2-MANNOSIDASE-RELATED"/>
    <property type="match status" value="1"/>
</dbReference>
<reference evidence="14 15" key="1">
    <citation type="journal article" date="2012" name="Genome Biol.">
        <title>The genome of the polar eukaryotic microalga coccomyxa subellipsoidea reveals traits of cold adaptation.</title>
        <authorList>
            <person name="Blanc G."/>
            <person name="Agarkova I."/>
            <person name="Grimwood J."/>
            <person name="Kuo A."/>
            <person name="Brueggeman A."/>
            <person name="Dunigan D."/>
            <person name="Gurnon J."/>
            <person name="Ladunga I."/>
            <person name="Lindquist E."/>
            <person name="Lucas S."/>
            <person name="Pangilinan J."/>
            <person name="Proschold T."/>
            <person name="Salamov A."/>
            <person name="Schmutz J."/>
            <person name="Weeks D."/>
            <person name="Yamada T."/>
            <person name="Claverie J.M."/>
            <person name="Grigoriev I."/>
            <person name="Van Etten J."/>
            <person name="Lomsadze A."/>
            <person name="Borodovsky M."/>
        </authorList>
    </citation>
    <scope>NUCLEOTIDE SEQUENCE [LARGE SCALE GENOMIC DNA]</scope>
    <source>
        <strain evidence="14 15">C-169</strain>
    </source>
</reference>
<comment type="similarity">
    <text evidence="3 13">Belongs to the glycosyl hydrolase 47 family.</text>
</comment>
<evidence type="ECO:0000256" key="2">
    <source>
        <dbReference type="ARBA" id="ARBA00004922"/>
    </source>
</evidence>
<keyword evidence="5 13" id="KW-0378">Hydrolase</keyword>
<evidence type="ECO:0000256" key="3">
    <source>
        <dbReference type="ARBA" id="ARBA00007658"/>
    </source>
</evidence>
<gene>
    <name evidence="14" type="ORF">COCSUDRAFT_20175</name>
</gene>
<dbReference type="InterPro" id="IPR050749">
    <property type="entry name" value="Glycosyl_Hydrolase_47"/>
</dbReference>
<evidence type="ECO:0000256" key="13">
    <source>
        <dbReference type="RuleBase" id="RU361193"/>
    </source>
</evidence>
<name>I0YKL4_COCSC</name>
<dbReference type="Gene3D" id="1.50.10.10">
    <property type="match status" value="1"/>
</dbReference>
<dbReference type="PANTHER" id="PTHR11742:SF55">
    <property type="entry name" value="ENDOPLASMIC RETICULUM MANNOSYL-OLIGOSACCHARIDE 1,2-ALPHA-MANNOSIDASE"/>
    <property type="match status" value="1"/>
</dbReference>
<comment type="caution">
    <text evidence="14">The sequence shown here is derived from an EMBL/GenBank/DDBJ whole genome shotgun (WGS) entry which is preliminary data.</text>
</comment>
<dbReference type="InterPro" id="IPR001382">
    <property type="entry name" value="Glyco_hydro_47"/>
</dbReference>
<evidence type="ECO:0000256" key="6">
    <source>
        <dbReference type="ARBA" id="ARBA00022837"/>
    </source>
</evidence>
<evidence type="ECO:0000256" key="9">
    <source>
        <dbReference type="ARBA" id="ARBA00048605"/>
    </source>
</evidence>
<feature type="active site" description="Proton donor" evidence="10">
    <location>
        <position position="73"/>
    </location>
</feature>
<keyword evidence="6 11" id="KW-0106">Calcium</keyword>
<accession>I0YKL4</accession>
<sequence length="460" mass="51824">HSWRAYETYAWGMDELTPLTKGGNDAFGGLGATLIDSLDTLHMMGLYSDFRRARDWVATQLDLQHDAKLSLFEVTIRIVGGLIAAYDACGDAVFLTKADELASKMLDNFRSTEQGVLKHLHLIYTDIPLNIFRCCTCNAMESHYATTPETVSLAEFGSFSLEWHALSARTGKPEYGIQADKIIDGLNQRYPKQAFLPTWFNRHTGKYNPGNMYTVGGLADSYFEYLLKLWLLRGRRGEVYRSMWERAMDEVLDRLLHVSSDGLSYVGHISVAKRAGSQGTFKPKMEHLACYLPGNLALGVGEGAVRGAKAHLYASVAANLTYTCWQMYERMPTGLAPEAVSFDPVVGMTVEKGSGRNILRPETIESLYYMWRLTGDRKYRDWGWEIFQAFQKHSRGKTGYHSISDVMKVPPQAEDKMESFWLAETLKYTWLLFGKPDALPLDKYVLNTEAHPLLIKAAAA</sequence>
<keyword evidence="4 11" id="KW-0479">Metal-binding</keyword>
<dbReference type="KEGG" id="csl:COCSUDRAFT_20175"/>
<dbReference type="Pfam" id="PF01532">
    <property type="entry name" value="Glyco_hydro_47"/>
    <property type="match status" value="1"/>
</dbReference>
<comment type="catalytic activity">
    <reaction evidence="8">
        <text>N(4)-(alpha-D-Man-(1-&gt;2)-alpha-D-Man-(1-&gt;2)-alpha-D-Man-(1-&gt;3)-[alpha-D-Man-(1-&gt;3)-[alpha-D-Man-(1-&gt;2)-alpha-D-Man-(1-&gt;6)]-alpha-D-Man-(1-&gt;6)]-beta-D-Man-(1-&gt;4)-beta-D-GlcNAc-(1-&gt;4)-beta-D-GlcNAc)-L-asparaginyl-[protein] (N-glucan mannose isomer 8A1,2,3B1,3) + 3 H2O = N(4)-(alpha-D-Man-(1-&gt;3)-[alpha-D-Man-(1-&gt;3)-[alpha-D-Man-(1-&gt;6)]-alpha-D-Man-(1-&gt;6)]-beta-D-Man-(1-&gt;4)-beta-D-GlcNAc-(1-&gt;4)-beta-D-GlcNAc)-L-asparaginyl-[protein] (N-glucan mannose isomer 5A1,2) + 3 beta-D-mannose</text>
        <dbReference type="Rhea" id="RHEA:56028"/>
        <dbReference type="Rhea" id="RHEA-COMP:14358"/>
        <dbReference type="Rhea" id="RHEA-COMP:14367"/>
        <dbReference type="ChEBI" id="CHEBI:15377"/>
        <dbReference type="ChEBI" id="CHEBI:28563"/>
        <dbReference type="ChEBI" id="CHEBI:59087"/>
        <dbReference type="ChEBI" id="CHEBI:60628"/>
        <dbReference type="EC" id="3.2.1.113"/>
    </reaction>
</comment>
<keyword evidence="13" id="KW-0326">Glycosidase</keyword>
<dbReference type="GO" id="GO:0016020">
    <property type="term" value="C:membrane"/>
    <property type="evidence" value="ECO:0007669"/>
    <property type="project" value="InterPro"/>
</dbReference>
<dbReference type="InterPro" id="IPR036026">
    <property type="entry name" value="Seven-hairpin_glycosidases"/>
</dbReference>
<protein>
    <recommendedName>
        <fullName evidence="13">alpha-1,2-Mannosidase</fullName>
        <ecNumber evidence="13">3.2.1.-</ecNumber>
    </recommendedName>
</protein>
<dbReference type="GO" id="GO:0005509">
    <property type="term" value="F:calcium ion binding"/>
    <property type="evidence" value="ECO:0007669"/>
    <property type="project" value="InterPro"/>
</dbReference>
<feature type="disulfide bond" evidence="12">
    <location>
        <begin position="290"/>
        <end position="324"/>
    </location>
</feature>
<evidence type="ECO:0000256" key="7">
    <source>
        <dbReference type="ARBA" id="ARBA00023157"/>
    </source>
</evidence>
<proteinExistence type="inferred from homology"/>
<feature type="active site" evidence="10">
    <location>
        <position position="220"/>
    </location>
</feature>
<comment type="catalytic activity">
    <reaction evidence="9">
        <text>N(4)-(alpha-D-Man-(1-&gt;2)-alpha-D-Man-(1-&gt;2)-alpha-D-Man-(1-&gt;3)-[alpha-D-Man-(1-&gt;2)-alpha-D-Man-(1-&gt;3)-[alpha-D-Man-(1-&gt;2)-alpha-D-Man-(1-&gt;6)]-alpha-D-Man-(1-&gt;6)]-beta-D-Man-(1-&gt;4)-beta-D-GlcNAc-(1-&gt;4)-beta-D-GlcNAc)-L-asparaginyl-[protein] (N-glucan mannose isomer 9A1,2,3B1,2,3) + 4 H2O = N(4)-(alpha-D-Man-(1-&gt;3)-[alpha-D-Man-(1-&gt;3)-[alpha-D-Man-(1-&gt;6)]-alpha-D-Man-(1-&gt;6)]-beta-D-Man-(1-&gt;4)-beta-D-GlcNAc-(1-&gt;4)-beta-D-GlcNAc)-L-asparaginyl-[protein] (N-glucan mannose isomer 5A1,2) + 4 beta-D-mannose</text>
        <dbReference type="Rhea" id="RHEA:56008"/>
        <dbReference type="Rhea" id="RHEA-COMP:14356"/>
        <dbReference type="Rhea" id="RHEA-COMP:14367"/>
        <dbReference type="ChEBI" id="CHEBI:15377"/>
        <dbReference type="ChEBI" id="CHEBI:28563"/>
        <dbReference type="ChEBI" id="CHEBI:59087"/>
        <dbReference type="ChEBI" id="CHEBI:139493"/>
        <dbReference type="EC" id="3.2.1.113"/>
    </reaction>
</comment>
<dbReference type="EC" id="3.2.1.-" evidence="13"/>
<dbReference type="AlphaFoldDB" id="I0YKL4"/>
<evidence type="ECO:0000256" key="1">
    <source>
        <dbReference type="ARBA" id="ARBA00001913"/>
    </source>
</evidence>
<evidence type="ECO:0000256" key="10">
    <source>
        <dbReference type="PIRSR" id="PIRSR601382-1"/>
    </source>
</evidence>
<evidence type="ECO:0000256" key="8">
    <source>
        <dbReference type="ARBA" id="ARBA00047669"/>
    </source>
</evidence>
<feature type="non-terminal residue" evidence="14">
    <location>
        <position position="1"/>
    </location>
</feature>
<feature type="active site" description="Proton donor" evidence="10">
    <location>
        <position position="338"/>
    </location>
</feature>
<dbReference type="OrthoDB" id="8118055at2759"/>
<comment type="pathway">
    <text evidence="2">Protein modification; protein glycosylation.</text>
</comment>
<dbReference type="Proteomes" id="UP000007264">
    <property type="component" value="Unassembled WGS sequence"/>
</dbReference>
<evidence type="ECO:0000256" key="12">
    <source>
        <dbReference type="PIRSR" id="PIRSR601382-3"/>
    </source>
</evidence>
<dbReference type="GeneID" id="17036883"/>
<dbReference type="GO" id="GO:0005975">
    <property type="term" value="P:carbohydrate metabolic process"/>
    <property type="evidence" value="ECO:0007669"/>
    <property type="project" value="InterPro"/>
</dbReference>
<keyword evidence="7 12" id="KW-1015">Disulfide bond</keyword>
<evidence type="ECO:0000256" key="11">
    <source>
        <dbReference type="PIRSR" id="PIRSR601382-2"/>
    </source>
</evidence>
<feature type="active site" evidence="10">
    <location>
        <position position="362"/>
    </location>
</feature>
<keyword evidence="15" id="KW-1185">Reference proteome</keyword>
<dbReference type="GO" id="GO:0004571">
    <property type="term" value="F:mannosyl-oligosaccharide 1,2-alpha-mannosidase activity"/>
    <property type="evidence" value="ECO:0007669"/>
    <property type="project" value="UniProtKB-EC"/>
</dbReference>
<dbReference type="SUPFAM" id="SSF48225">
    <property type="entry name" value="Seven-hairpin glycosidases"/>
    <property type="match status" value="1"/>
</dbReference>
<dbReference type="PRINTS" id="PR00747">
    <property type="entry name" value="GLYHDRLASE47"/>
</dbReference>